<feature type="coiled-coil region" evidence="1">
    <location>
        <begin position="225"/>
        <end position="252"/>
    </location>
</feature>
<gene>
    <name evidence="3" type="ORF">L484_024569</name>
</gene>
<proteinExistence type="predicted"/>
<evidence type="ECO:0000313" key="4">
    <source>
        <dbReference type="Proteomes" id="UP000030645"/>
    </source>
</evidence>
<sequence length="312" mass="35224">MAEKVINLSDEKIKYCPVCHTDLGGHPVEKLRRDHNLQDICSKILPLKRRKIAEPEFTPSISLPVDGEEESPSSSPKVQTQIPPDDAKNVSWLIVYMRSFIPQTVVSISRAAGEAFASSPVFSHNLGVLEALASKPFPDQCSNVEETIDELIFPALHSLSSIRDAEAAKEEVDLLHILNFNLEFLSMVYYQSLIFCRARKQEQLLSQALKQLEEKDILVTSLHEKEELRGIVEQAQIKQAQAESALEETQILKEKAIADAVEEARKETRENLTKEFQNTLKMKQAEAEHALKEMQTMKEKASKKFGKRSGRT</sequence>
<feature type="compositionally biased region" description="Polar residues" evidence="2">
    <location>
        <begin position="72"/>
        <end position="82"/>
    </location>
</feature>
<keyword evidence="4" id="KW-1185">Reference proteome</keyword>
<name>W9RTB8_9ROSA</name>
<dbReference type="Proteomes" id="UP000030645">
    <property type="component" value="Unassembled WGS sequence"/>
</dbReference>
<dbReference type="EMBL" id="KE345062">
    <property type="protein sequence ID" value="EXB93230.1"/>
    <property type="molecule type" value="Genomic_DNA"/>
</dbReference>
<evidence type="ECO:0000313" key="3">
    <source>
        <dbReference type="EMBL" id="EXB93230.1"/>
    </source>
</evidence>
<dbReference type="PANTHER" id="PTHR46293">
    <property type="entry name" value="E3 UBIQUITIN PROTEIN LIGASE DRIP1"/>
    <property type="match status" value="1"/>
</dbReference>
<dbReference type="GO" id="GO:0004842">
    <property type="term" value="F:ubiquitin-protein transferase activity"/>
    <property type="evidence" value="ECO:0007669"/>
    <property type="project" value="InterPro"/>
</dbReference>
<protein>
    <submittedName>
        <fullName evidence="3">Uncharacterized protein</fullName>
    </submittedName>
</protein>
<keyword evidence="1" id="KW-0175">Coiled coil</keyword>
<dbReference type="AlphaFoldDB" id="W9RTB8"/>
<dbReference type="STRING" id="981085.W9RTB8"/>
<evidence type="ECO:0000256" key="2">
    <source>
        <dbReference type="SAM" id="MobiDB-lite"/>
    </source>
</evidence>
<reference evidence="4" key="1">
    <citation type="submission" date="2013-01" db="EMBL/GenBank/DDBJ databases">
        <title>Draft Genome Sequence of a Mulberry Tree, Morus notabilis C.K. Schneid.</title>
        <authorList>
            <person name="He N."/>
            <person name="Zhao S."/>
        </authorList>
    </citation>
    <scope>NUCLEOTIDE SEQUENCE</scope>
</reference>
<dbReference type="eggNOG" id="KOG2660">
    <property type="taxonomic scope" value="Eukaryota"/>
</dbReference>
<organism evidence="3 4">
    <name type="scientific">Morus notabilis</name>
    <dbReference type="NCBI Taxonomy" id="981085"/>
    <lineage>
        <taxon>Eukaryota</taxon>
        <taxon>Viridiplantae</taxon>
        <taxon>Streptophyta</taxon>
        <taxon>Embryophyta</taxon>
        <taxon>Tracheophyta</taxon>
        <taxon>Spermatophyta</taxon>
        <taxon>Magnoliopsida</taxon>
        <taxon>eudicotyledons</taxon>
        <taxon>Gunneridae</taxon>
        <taxon>Pentapetalae</taxon>
        <taxon>rosids</taxon>
        <taxon>fabids</taxon>
        <taxon>Rosales</taxon>
        <taxon>Moraceae</taxon>
        <taxon>Moreae</taxon>
        <taxon>Morus</taxon>
    </lineage>
</organism>
<accession>W9RTB8</accession>
<evidence type="ECO:0000256" key="1">
    <source>
        <dbReference type="SAM" id="Coils"/>
    </source>
</evidence>
<dbReference type="PANTHER" id="PTHR46293:SF1">
    <property type="entry name" value="OS03G0632800 PROTEIN"/>
    <property type="match status" value="1"/>
</dbReference>
<feature type="region of interest" description="Disordered" evidence="2">
    <location>
        <begin position="58"/>
        <end position="83"/>
    </location>
</feature>
<dbReference type="InterPro" id="IPR044807">
    <property type="entry name" value="DRIP1-like"/>
</dbReference>